<comment type="caution">
    <text evidence="1">The sequence shown here is derived from an EMBL/GenBank/DDBJ whole genome shotgun (WGS) entry which is preliminary data.</text>
</comment>
<reference evidence="1 2" key="1">
    <citation type="journal article" date="2022" name="Allergy">
        <title>Genome assembly and annotation of Periplaneta americana reveal a comprehensive cockroach allergen profile.</title>
        <authorList>
            <person name="Wang L."/>
            <person name="Xiong Q."/>
            <person name="Saelim N."/>
            <person name="Wang L."/>
            <person name="Nong W."/>
            <person name="Wan A.T."/>
            <person name="Shi M."/>
            <person name="Liu X."/>
            <person name="Cao Q."/>
            <person name="Hui J.H.L."/>
            <person name="Sookrung N."/>
            <person name="Leung T.F."/>
            <person name="Tungtrongchitr A."/>
            <person name="Tsui S.K.W."/>
        </authorList>
    </citation>
    <scope>NUCLEOTIDE SEQUENCE [LARGE SCALE GENOMIC DNA]</scope>
    <source>
        <strain evidence="1">PWHHKU_190912</strain>
    </source>
</reference>
<protein>
    <submittedName>
        <fullName evidence="1">Uncharacterized protein</fullName>
    </submittedName>
</protein>
<proteinExistence type="predicted"/>
<accession>A0ABQ8TZD7</accession>
<sequence length="188" mass="21946">MKSSRMCIEIETLPHVLGFCRKEEQLRINRHNRVRSSVANYFRECNKFEVHEEIHSTRISNEGSTKRADIVVIDRERNKGYIIDPTILNHNGEGFKYLKEKFRRVESDAKLKARIFIGPEIEKSMCDTTFKTMQSHRGVVTGQVGLQDKTCRVSRGMEINLCSLSKWNRGSLRWEVYALSIKPQQRTL</sequence>
<keyword evidence="2" id="KW-1185">Reference proteome</keyword>
<evidence type="ECO:0000313" key="2">
    <source>
        <dbReference type="Proteomes" id="UP001148838"/>
    </source>
</evidence>
<dbReference type="Proteomes" id="UP001148838">
    <property type="component" value="Unassembled WGS sequence"/>
</dbReference>
<evidence type="ECO:0000313" key="1">
    <source>
        <dbReference type="EMBL" id="KAJ4452111.1"/>
    </source>
</evidence>
<organism evidence="1 2">
    <name type="scientific">Periplaneta americana</name>
    <name type="common">American cockroach</name>
    <name type="synonym">Blatta americana</name>
    <dbReference type="NCBI Taxonomy" id="6978"/>
    <lineage>
        <taxon>Eukaryota</taxon>
        <taxon>Metazoa</taxon>
        <taxon>Ecdysozoa</taxon>
        <taxon>Arthropoda</taxon>
        <taxon>Hexapoda</taxon>
        <taxon>Insecta</taxon>
        <taxon>Pterygota</taxon>
        <taxon>Neoptera</taxon>
        <taxon>Polyneoptera</taxon>
        <taxon>Dictyoptera</taxon>
        <taxon>Blattodea</taxon>
        <taxon>Blattoidea</taxon>
        <taxon>Blattidae</taxon>
        <taxon>Blattinae</taxon>
        <taxon>Periplaneta</taxon>
    </lineage>
</organism>
<name>A0ABQ8TZD7_PERAM</name>
<dbReference type="EMBL" id="JAJSOF020000001">
    <property type="protein sequence ID" value="KAJ4452111.1"/>
    <property type="molecule type" value="Genomic_DNA"/>
</dbReference>
<gene>
    <name evidence="1" type="ORF">ANN_03627</name>
</gene>